<evidence type="ECO:0000256" key="8">
    <source>
        <dbReference type="ARBA" id="ARBA00048679"/>
    </source>
</evidence>
<dbReference type="SMART" id="SM00220">
    <property type="entry name" value="S_TKc"/>
    <property type="match status" value="1"/>
</dbReference>
<keyword evidence="11" id="KW-0472">Membrane</keyword>
<evidence type="ECO:0000313" key="15">
    <source>
        <dbReference type="Proteomes" id="UP000824105"/>
    </source>
</evidence>
<evidence type="ECO:0000256" key="4">
    <source>
        <dbReference type="ARBA" id="ARBA00022741"/>
    </source>
</evidence>
<keyword evidence="3" id="KW-0808">Transferase</keyword>
<dbReference type="AlphaFoldDB" id="A0A9D2JNU7"/>
<dbReference type="GO" id="GO:0005524">
    <property type="term" value="F:ATP binding"/>
    <property type="evidence" value="ECO:0007669"/>
    <property type="project" value="UniProtKB-UniRule"/>
</dbReference>
<dbReference type="Proteomes" id="UP000824105">
    <property type="component" value="Unassembled WGS sequence"/>
</dbReference>
<evidence type="ECO:0000313" key="14">
    <source>
        <dbReference type="EMBL" id="HIZ62360.1"/>
    </source>
</evidence>
<dbReference type="Pfam" id="PF00069">
    <property type="entry name" value="Pkinase"/>
    <property type="match status" value="1"/>
</dbReference>
<dbReference type="InterPro" id="IPR000719">
    <property type="entry name" value="Prot_kinase_dom"/>
</dbReference>
<feature type="domain" description="PASTA" evidence="13">
    <location>
        <begin position="444"/>
        <end position="510"/>
    </location>
</feature>
<evidence type="ECO:0000256" key="6">
    <source>
        <dbReference type="ARBA" id="ARBA00022840"/>
    </source>
</evidence>
<evidence type="ECO:0000256" key="3">
    <source>
        <dbReference type="ARBA" id="ARBA00022679"/>
    </source>
</evidence>
<dbReference type="Pfam" id="PF03793">
    <property type="entry name" value="PASTA"/>
    <property type="match status" value="3"/>
</dbReference>
<comment type="catalytic activity">
    <reaction evidence="8">
        <text>L-seryl-[protein] + ATP = O-phospho-L-seryl-[protein] + ADP + H(+)</text>
        <dbReference type="Rhea" id="RHEA:17989"/>
        <dbReference type="Rhea" id="RHEA-COMP:9863"/>
        <dbReference type="Rhea" id="RHEA-COMP:11604"/>
        <dbReference type="ChEBI" id="CHEBI:15378"/>
        <dbReference type="ChEBI" id="CHEBI:29999"/>
        <dbReference type="ChEBI" id="CHEBI:30616"/>
        <dbReference type="ChEBI" id="CHEBI:83421"/>
        <dbReference type="ChEBI" id="CHEBI:456216"/>
        <dbReference type="EC" id="2.7.11.1"/>
    </reaction>
</comment>
<dbReference type="InterPro" id="IPR005543">
    <property type="entry name" value="PASTA_dom"/>
</dbReference>
<dbReference type="PANTHER" id="PTHR43289:SF34">
    <property type="entry name" value="SERINE_THREONINE-PROTEIN KINASE YBDM-RELATED"/>
    <property type="match status" value="1"/>
</dbReference>
<proteinExistence type="predicted"/>
<organism evidence="14 15">
    <name type="scientific">Candidatus Gemmiger avistercoris</name>
    <dbReference type="NCBI Taxonomy" id="2838606"/>
    <lineage>
        <taxon>Bacteria</taxon>
        <taxon>Bacillati</taxon>
        <taxon>Bacillota</taxon>
        <taxon>Clostridia</taxon>
        <taxon>Eubacteriales</taxon>
        <taxon>Gemmiger</taxon>
    </lineage>
</organism>
<keyword evidence="11" id="KW-0812">Transmembrane</keyword>
<dbReference type="PROSITE" id="PS50011">
    <property type="entry name" value="PROTEIN_KINASE_DOM"/>
    <property type="match status" value="1"/>
</dbReference>
<comment type="catalytic activity">
    <reaction evidence="7">
        <text>L-threonyl-[protein] + ATP = O-phospho-L-threonyl-[protein] + ADP + H(+)</text>
        <dbReference type="Rhea" id="RHEA:46608"/>
        <dbReference type="Rhea" id="RHEA-COMP:11060"/>
        <dbReference type="Rhea" id="RHEA-COMP:11605"/>
        <dbReference type="ChEBI" id="CHEBI:15378"/>
        <dbReference type="ChEBI" id="CHEBI:30013"/>
        <dbReference type="ChEBI" id="CHEBI:30616"/>
        <dbReference type="ChEBI" id="CHEBI:61977"/>
        <dbReference type="ChEBI" id="CHEBI:456216"/>
        <dbReference type="EC" id="2.7.11.1"/>
    </reaction>
</comment>
<feature type="binding site" evidence="9">
    <location>
        <position position="42"/>
    </location>
    <ligand>
        <name>ATP</name>
        <dbReference type="ChEBI" id="CHEBI:30616"/>
    </ligand>
</feature>
<dbReference type="PANTHER" id="PTHR43289">
    <property type="entry name" value="MITOGEN-ACTIVATED PROTEIN KINASE KINASE KINASE 20-RELATED"/>
    <property type="match status" value="1"/>
</dbReference>
<sequence>MDNLIGRRLDGRYLIQSLVGVGGMANVYRGVDEKNGNAIAVKVLKEEFLDNEELVRRFKNESKAISILDHPNIVKVYDVSVTDRLQYIVMEYVDGITLKEYLKQRGGALTWKETVHFATQVLRALQHAHSKGIIHRDVKPQNIMLLADGSIKMMDFGIARFSRAQSQTVSDKAIGSVHYISPEQAKGDRTDARTDIYSVGVMLYEMLSGRLPFDGDGAVSIAIMQISDKAKPLAQVAPNVPQGLCQITEKAMEKDPDKRYQSAKEMLEAIEEFKRNPSIRFEYEYRNMQDNPQKNINRVVNNAKPGPKSGSIRTGGARRAGTSNPGRSKGKKAAAAAEKKPFSVLPIFFGMAVAFVIGAAILVYLIFTNSSNLLFSNRDDVTIINFVDTTLDEFRASEYNTLLDLQVIEEYNSSYPAGTIIRQNPKAGRTVKEGQKITLTVSLGTQYVTVPETKNMVAEDAEQTLKDMGLNVLQKPMQDNTVASGSVIYSSPAAGETVEGGSTVILYTSRAVAQSTVMVPSLTGKTIEDARNDVRDLNVSIRTVDQASSEPAGTVLSQSPAAGSEVRISAVITLVVSTGVPETPVETPTPDTGDGQIQESWWWSSDGSHQIHQLPDGSMWNESGARCDAEGNPI</sequence>
<evidence type="ECO:0000256" key="1">
    <source>
        <dbReference type="ARBA" id="ARBA00012513"/>
    </source>
</evidence>
<dbReference type="SUPFAM" id="SSF56112">
    <property type="entry name" value="Protein kinase-like (PK-like)"/>
    <property type="match status" value="1"/>
</dbReference>
<feature type="domain" description="PASTA" evidence="13">
    <location>
        <begin position="377"/>
        <end position="443"/>
    </location>
</feature>
<evidence type="ECO:0000256" key="7">
    <source>
        <dbReference type="ARBA" id="ARBA00047899"/>
    </source>
</evidence>
<dbReference type="PROSITE" id="PS00107">
    <property type="entry name" value="PROTEIN_KINASE_ATP"/>
    <property type="match status" value="1"/>
</dbReference>
<dbReference type="EC" id="2.7.11.1" evidence="1"/>
<protein>
    <recommendedName>
        <fullName evidence="1">non-specific serine/threonine protein kinase</fullName>
        <ecNumber evidence="1">2.7.11.1</ecNumber>
    </recommendedName>
</protein>
<feature type="domain" description="PASTA" evidence="13">
    <location>
        <begin position="513"/>
        <end position="578"/>
    </location>
</feature>
<dbReference type="Gene3D" id="1.10.510.10">
    <property type="entry name" value="Transferase(Phosphotransferase) domain 1"/>
    <property type="match status" value="1"/>
</dbReference>
<dbReference type="CDD" id="cd14014">
    <property type="entry name" value="STKc_PknB_like"/>
    <property type="match status" value="1"/>
</dbReference>
<dbReference type="EMBL" id="DXBF01000054">
    <property type="protein sequence ID" value="HIZ62360.1"/>
    <property type="molecule type" value="Genomic_DNA"/>
</dbReference>
<keyword evidence="2" id="KW-0723">Serine/threonine-protein kinase</keyword>
<dbReference type="GO" id="GO:0004674">
    <property type="term" value="F:protein serine/threonine kinase activity"/>
    <property type="evidence" value="ECO:0007669"/>
    <property type="project" value="UniProtKB-KW"/>
</dbReference>
<evidence type="ECO:0000256" key="9">
    <source>
        <dbReference type="PROSITE-ProRule" id="PRU10141"/>
    </source>
</evidence>
<dbReference type="InterPro" id="IPR017441">
    <property type="entry name" value="Protein_kinase_ATP_BS"/>
</dbReference>
<evidence type="ECO:0000259" key="12">
    <source>
        <dbReference type="PROSITE" id="PS50011"/>
    </source>
</evidence>
<evidence type="ECO:0000256" key="11">
    <source>
        <dbReference type="SAM" id="Phobius"/>
    </source>
</evidence>
<feature type="transmembrane region" description="Helical" evidence="11">
    <location>
        <begin position="342"/>
        <end position="367"/>
    </location>
</feature>
<feature type="region of interest" description="Disordered" evidence="10">
    <location>
        <begin position="298"/>
        <end position="333"/>
    </location>
</feature>
<dbReference type="InterPro" id="IPR011009">
    <property type="entry name" value="Kinase-like_dom_sf"/>
</dbReference>
<dbReference type="SMART" id="SM00740">
    <property type="entry name" value="PASTA"/>
    <property type="match status" value="3"/>
</dbReference>
<evidence type="ECO:0000256" key="10">
    <source>
        <dbReference type="SAM" id="MobiDB-lite"/>
    </source>
</evidence>
<reference evidence="14" key="1">
    <citation type="journal article" date="2021" name="PeerJ">
        <title>Extensive microbial diversity within the chicken gut microbiome revealed by metagenomics and culture.</title>
        <authorList>
            <person name="Gilroy R."/>
            <person name="Ravi A."/>
            <person name="Getino M."/>
            <person name="Pursley I."/>
            <person name="Horton D.L."/>
            <person name="Alikhan N.F."/>
            <person name="Baker D."/>
            <person name="Gharbi K."/>
            <person name="Hall N."/>
            <person name="Watson M."/>
            <person name="Adriaenssens E.M."/>
            <person name="Foster-Nyarko E."/>
            <person name="Jarju S."/>
            <person name="Secka A."/>
            <person name="Antonio M."/>
            <person name="Oren A."/>
            <person name="Chaudhuri R.R."/>
            <person name="La Ragione R."/>
            <person name="Hildebrand F."/>
            <person name="Pallen M.J."/>
        </authorList>
    </citation>
    <scope>NUCLEOTIDE SEQUENCE</scope>
    <source>
        <strain evidence="14">CHK188-11489</strain>
    </source>
</reference>
<name>A0A9D2JNU7_9FIRM</name>
<comment type="caution">
    <text evidence="14">The sequence shown here is derived from an EMBL/GenBank/DDBJ whole genome shotgun (WGS) entry which is preliminary data.</text>
</comment>
<dbReference type="Gene3D" id="3.30.10.20">
    <property type="match status" value="3"/>
</dbReference>
<accession>A0A9D2JNU7</accession>
<feature type="domain" description="Protein kinase" evidence="12">
    <location>
        <begin position="13"/>
        <end position="279"/>
    </location>
</feature>
<reference evidence="14" key="2">
    <citation type="submission" date="2021-04" db="EMBL/GenBank/DDBJ databases">
        <authorList>
            <person name="Gilroy R."/>
        </authorList>
    </citation>
    <scope>NUCLEOTIDE SEQUENCE</scope>
    <source>
        <strain evidence="14">CHK188-11489</strain>
    </source>
</reference>
<keyword evidence="6 9" id="KW-0067">ATP-binding</keyword>
<dbReference type="PROSITE" id="PS00108">
    <property type="entry name" value="PROTEIN_KINASE_ST"/>
    <property type="match status" value="1"/>
</dbReference>
<keyword evidence="5 14" id="KW-0418">Kinase</keyword>
<evidence type="ECO:0000256" key="5">
    <source>
        <dbReference type="ARBA" id="ARBA00022777"/>
    </source>
</evidence>
<dbReference type="InterPro" id="IPR008271">
    <property type="entry name" value="Ser/Thr_kinase_AS"/>
</dbReference>
<dbReference type="PROSITE" id="PS51178">
    <property type="entry name" value="PASTA"/>
    <property type="match status" value="3"/>
</dbReference>
<dbReference type="FunFam" id="1.10.510.10:FF:000021">
    <property type="entry name" value="Serine/threonine protein kinase"/>
    <property type="match status" value="1"/>
</dbReference>
<keyword evidence="4 9" id="KW-0547">Nucleotide-binding</keyword>
<gene>
    <name evidence="14" type="primary">pknB</name>
    <name evidence="14" type="ORF">H9724_06300</name>
</gene>
<keyword evidence="11" id="KW-1133">Transmembrane helix</keyword>
<dbReference type="CDD" id="cd06577">
    <property type="entry name" value="PASTA_pknB"/>
    <property type="match status" value="3"/>
</dbReference>
<dbReference type="Gene3D" id="3.30.200.20">
    <property type="entry name" value="Phosphorylase Kinase, domain 1"/>
    <property type="match status" value="1"/>
</dbReference>
<evidence type="ECO:0000256" key="2">
    <source>
        <dbReference type="ARBA" id="ARBA00022527"/>
    </source>
</evidence>
<evidence type="ECO:0000259" key="13">
    <source>
        <dbReference type="PROSITE" id="PS51178"/>
    </source>
</evidence>
<dbReference type="NCBIfam" id="NF033483">
    <property type="entry name" value="PknB_PASTA_kin"/>
    <property type="match status" value="1"/>
</dbReference>